<dbReference type="EMBL" id="AMZN01000033">
    <property type="protein sequence ID" value="ELR71775.1"/>
    <property type="molecule type" value="Genomic_DNA"/>
</dbReference>
<accession>L8JSG5</accession>
<evidence type="ECO:0000313" key="2">
    <source>
        <dbReference type="Proteomes" id="UP000011135"/>
    </source>
</evidence>
<dbReference type="RefSeq" id="WP_009579757.1">
    <property type="nucleotide sequence ID" value="NZ_AMZN01000033.1"/>
</dbReference>
<keyword evidence="2" id="KW-1185">Reference proteome</keyword>
<comment type="caution">
    <text evidence="1">The sequence shown here is derived from an EMBL/GenBank/DDBJ whole genome shotgun (WGS) entry which is preliminary data.</text>
</comment>
<protein>
    <submittedName>
        <fullName evidence="1">Uncharacterized protein</fullName>
    </submittedName>
</protein>
<dbReference type="eggNOG" id="ENOG5030N90">
    <property type="taxonomic scope" value="Bacteria"/>
</dbReference>
<gene>
    <name evidence="1" type="ORF">C900_02360</name>
</gene>
<sequence>MTAVTPTTPLHLSFDFGVVFKALKEYVDSYNKQHPDLKEKINASHRGTAELIVRLYMKQLNDLTSVAPYSLSEMPAFRTYVSSLASCKDCTTRTIYNHKERLMKANLITAENHHGGEGLDLWINPEIMWKGAYMITYLPEGGLQRTPVYPLITKDRKIIQPLAHVLQEQDNINSNVDNKGVLTDMCGLPKGEAETGAYDKSTRKNAHDLDEKQAKEAVATALNACFLKKNEAAPAREPEKMPQPCLPERKQEQQAGGAARIFLLALVQEFWAYAKAVLYPDTDYKPYEESSILNMIYVSVYGRFNSQKTQEEWQVYQETLLERVNIVRKWLDRSPDRWIPSADFYFSPDNHKNGFDKNRIWYERQETLKLQVRNELALQKMKKELDLHNQGKGVYGQMSRYQLFVAHKRRLDKINDAGIRVAYEIAFRKSLNLKMKPHA</sequence>
<reference evidence="1 2" key="1">
    <citation type="submission" date="2012-12" db="EMBL/GenBank/DDBJ databases">
        <title>Genome assembly of Fulvivirga imtechensis AK7.</title>
        <authorList>
            <person name="Nupur N."/>
            <person name="Khatri I."/>
            <person name="Kumar R."/>
            <person name="Subramanian S."/>
            <person name="Pinnaka A."/>
        </authorList>
    </citation>
    <scope>NUCLEOTIDE SEQUENCE [LARGE SCALE GENOMIC DNA]</scope>
    <source>
        <strain evidence="1 2">AK7</strain>
    </source>
</reference>
<dbReference type="OrthoDB" id="975119at2"/>
<dbReference type="AlphaFoldDB" id="L8JSG5"/>
<name>L8JSG5_9BACT</name>
<dbReference type="STRING" id="1237149.C900_02360"/>
<proteinExistence type="predicted"/>
<evidence type="ECO:0000313" key="1">
    <source>
        <dbReference type="EMBL" id="ELR71775.1"/>
    </source>
</evidence>
<organism evidence="1 2">
    <name type="scientific">Fulvivirga imtechensis AK7</name>
    <dbReference type="NCBI Taxonomy" id="1237149"/>
    <lineage>
        <taxon>Bacteria</taxon>
        <taxon>Pseudomonadati</taxon>
        <taxon>Bacteroidota</taxon>
        <taxon>Cytophagia</taxon>
        <taxon>Cytophagales</taxon>
        <taxon>Fulvivirgaceae</taxon>
        <taxon>Fulvivirga</taxon>
    </lineage>
</organism>
<dbReference type="Proteomes" id="UP000011135">
    <property type="component" value="Unassembled WGS sequence"/>
</dbReference>